<accession>A0ABP3QG45</accession>
<gene>
    <name evidence="1" type="ORF">GCM10009001_02840</name>
</gene>
<proteinExistence type="predicted"/>
<sequence length="51" mass="5907">MESTMEGCHNDTHNFNDNRCDCSHRLDNFNFISSNIADGRHLISDVKYMSN</sequence>
<organism evidence="1 2">
    <name type="scientific">Virgibacillus siamensis</name>
    <dbReference type="NCBI Taxonomy" id="480071"/>
    <lineage>
        <taxon>Bacteria</taxon>
        <taxon>Bacillati</taxon>
        <taxon>Bacillota</taxon>
        <taxon>Bacilli</taxon>
        <taxon>Bacillales</taxon>
        <taxon>Bacillaceae</taxon>
        <taxon>Virgibacillus</taxon>
    </lineage>
</organism>
<evidence type="ECO:0000313" key="1">
    <source>
        <dbReference type="EMBL" id="GAA0590315.1"/>
    </source>
</evidence>
<name>A0ABP3QG45_9BACI</name>
<protein>
    <submittedName>
        <fullName evidence="1">Uncharacterized protein</fullName>
    </submittedName>
</protein>
<evidence type="ECO:0000313" key="2">
    <source>
        <dbReference type="Proteomes" id="UP001500866"/>
    </source>
</evidence>
<dbReference type="EMBL" id="BAAADS010000001">
    <property type="protein sequence ID" value="GAA0590315.1"/>
    <property type="molecule type" value="Genomic_DNA"/>
</dbReference>
<reference evidence="2" key="1">
    <citation type="journal article" date="2019" name="Int. J. Syst. Evol. Microbiol.">
        <title>The Global Catalogue of Microorganisms (GCM) 10K type strain sequencing project: providing services to taxonomists for standard genome sequencing and annotation.</title>
        <authorList>
            <consortium name="The Broad Institute Genomics Platform"/>
            <consortium name="The Broad Institute Genome Sequencing Center for Infectious Disease"/>
            <person name="Wu L."/>
            <person name="Ma J."/>
        </authorList>
    </citation>
    <scope>NUCLEOTIDE SEQUENCE [LARGE SCALE GENOMIC DNA]</scope>
    <source>
        <strain evidence="2">JCM 15395</strain>
    </source>
</reference>
<keyword evidence="2" id="KW-1185">Reference proteome</keyword>
<comment type="caution">
    <text evidence="1">The sequence shown here is derived from an EMBL/GenBank/DDBJ whole genome shotgun (WGS) entry which is preliminary data.</text>
</comment>
<dbReference type="Proteomes" id="UP001500866">
    <property type="component" value="Unassembled WGS sequence"/>
</dbReference>